<dbReference type="Pfam" id="PF06911">
    <property type="entry name" value="Senescence"/>
    <property type="match status" value="1"/>
</dbReference>
<dbReference type="InterPro" id="IPR009686">
    <property type="entry name" value="Senescence/spartin_C"/>
</dbReference>
<evidence type="ECO:0000256" key="1">
    <source>
        <dbReference type="SAM" id="MobiDB-lite"/>
    </source>
</evidence>
<dbReference type="Proteomes" id="UP000822688">
    <property type="component" value="Chromosome 4"/>
</dbReference>
<dbReference type="GO" id="GO:0005886">
    <property type="term" value="C:plasma membrane"/>
    <property type="evidence" value="ECO:0007669"/>
    <property type="project" value="TreeGrafter"/>
</dbReference>
<feature type="domain" description="Senescence" evidence="2">
    <location>
        <begin position="371"/>
        <end position="540"/>
    </location>
</feature>
<sequence>MDWLSGSNPFEDNRERYSYGSPGYGHGDTRYGYEYSNSGGYGESHAAPQYGSHSMPVAEPRASAEYEYRYEEAPPAYRNAHSEESSPRAADSPPSYDRFREYEPALAPAYDRYNDYAEQPSFGSRYEVGPSYGSRYNDYGDAGYGGDSESRLRTYNYNKSVATSGMEPSFTADAEVTEATEEVLVSLRGAQVHLVDDQESPLLGEGEFAVVLIEEAGNGIVTFVRVGDNLRWPLTKDEPAVKLDSTHYFFTIRVPRPVDEMDMETARCPSQEVMSYGVTFPALGQEEHLRELDVVLNQYSEFSNPQLVRAEPEVDEYDGGFRLSRLSYTPMDAPREFVTINKLEVMKQKEGSEFWEVMAPNVNDYNSDVAKTLAAGTGHLIRGLFWLRDTTVSNLENGSAYVKDKVDPNPRKPSTISPTTINNLRRVRNLSMATEQVASSLLNGVIKVAGFFTGALMRSEAGRRIFQLVPGEVAMVSMDSFAKVFDAVEKTGKDVLKTASAFTKDVVAHRYGEEAGEVTGTTLSTAGHLFSTAWTVTKVRSAWDPLNFKPTTIGTIRAAANTVADGKGYKFY</sequence>
<proteinExistence type="predicted"/>
<dbReference type="PANTHER" id="PTHR21068">
    <property type="entry name" value="SPARTIN"/>
    <property type="match status" value="1"/>
</dbReference>
<evidence type="ECO:0000313" key="3">
    <source>
        <dbReference type="EMBL" id="KAG0580872.1"/>
    </source>
</evidence>
<gene>
    <name evidence="3" type="ORF">KC19_4G206700</name>
</gene>
<dbReference type="PANTHER" id="PTHR21068:SF43">
    <property type="entry name" value="SPARTIN"/>
    <property type="match status" value="1"/>
</dbReference>
<name>A0A8T0IBT2_CERPU</name>
<dbReference type="InterPro" id="IPR045036">
    <property type="entry name" value="Spartin-like"/>
</dbReference>
<accession>A0A8T0IBT2</accession>
<keyword evidence="4" id="KW-1185">Reference proteome</keyword>
<comment type="caution">
    <text evidence="3">The sequence shown here is derived from an EMBL/GenBank/DDBJ whole genome shotgun (WGS) entry which is preliminary data.</text>
</comment>
<protein>
    <recommendedName>
        <fullName evidence="2">Senescence domain-containing protein</fullName>
    </recommendedName>
</protein>
<reference evidence="3" key="1">
    <citation type="submission" date="2020-06" db="EMBL/GenBank/DDBJ databases">
        <title>WGS assembly of Ceratodon purpureus strain R40.</title>
        <authorList>
            <person name="Carey S.B."/>
            <person name="Jenkins J."/>
            <person name="Shu S."/>
            <person name="Lovell J.T."/>
            <person name="Sreedasyam A."/>
            <person name="Maumus F."/>
            <person name="Tiley G.P."/>
            <person name="Fernandez-Pozo N."/>
            <person name="Barry K."/>
            <person name="Chen C."/>
            <person name="Wang M."/>
            <person name="Lipzen A."/>
            <person name="Daum C."/>
            <person name="Saski C.A."/>
            <person name="Payton A.C."/>
            <person name="Mcbreen J.C."/>
            <person name="Conrad R.E."/>
            <person name="Kollar L.M."/>
            <person name="Olsson S."/>
            <person name="Huttunen S."/>
            <person name="Landis J.B."/>
            <person name="Wickett N.J."/>
            <person name="Johnson M.G."/>
            <person name="Rensing S.A."/>
            <person name="Grimwood J."/>
            <person name="Schmutz J."/>
            <person name="Mcdaniel S.F."/>
        </authorList>
    </citation>
    <scope>NUCLEOTIDE SEQUENCE</scope>
    <source>
        <strain evidence="3">R40</strain>
    </source>
</reference>
<dbReference type="EMBL" id="CM026424">
    <property type="protein sequence ID" value="KAG0580872.1"/>
    <property type="molecule type" value="Genomic_DNA"/>
</dbReference>
<evidence type="ECO:0000259" key="2">
    <source>
        <dbReference type="Pfam" id="PF06911"/>
    </source>
</evidence>
<feature type="compositionally biased region" description="Polar residues" evidence="1">
    <location>
        <begin position="1"/>
        <end position="10"/>
    </location>
</feature>
<dbReference type="AlphaFoldDB" id="A0A8T0IBT2"/>
<feature type="region of interest" description="Disordered" evidence="1">
    <location>
        <begin position="1"/>
        <end position="61"/>
    </location>
</feature>
<evidence type="ECO:0000313" key="4">
    <source>
        <dbReference type="Proteomes" id="UP000822688"/>
    </source>
</evidence>
<feature type="region of interest" description="Disordered" evidence="1">
    <location>
        <begin position="77"/>
        <end position="98"/>
    </location>
</feature>
<organism evidence="3 4">
    <name type="scientific">Ceratodon purpureus</name>
    <name type="common">Fire moss</name>
    <name type="synonym">Dicranum purpureum</name>
    <dbReference type="NCBI Taxonomy" id="3225"/>
    <lineage>
        <taxon>Eukaryota</taxon>
        <taxon>Viridiplantae</taxon>
        <taxon>Streptophyta</taxon>
        <taxon>Embryophyta</taxon>
        <taxon>Bryophyta</taxon>
        <taxon>Bryophytina</taxon>
        <taxon>Bryopsida</taxon>
        <taxon>Dicranidae</taxon>
        <taxon>Pseudoditrichales</taxon>
        <taxon>Ditrichaceae</taxon>
        <taxon>Ceratodon</taxon>
    </lineage>
</organism>